<evidence type="ECO:0000313" key="2">
    <source>
        <dbReference type="EMBL" id="KAB7504712.1"/>
    </source>
</evidence>
<dbReference type="OrthoDB" id="406368at2759"/>
<comment type="caution">
    <text evidence="2">The sequence shown here is derived from an EMBL/GenBank/DDBJ whole genome shotgun (WGS) entry which is preliminary data.</text>
</comment>
<evidence type="ECO:0000313" key="3">
    <source>
        <dbReference type="Proteomes" id="UP000326759"/>
    </source>
</evidence>
<dbReference type="Proteomes" id="UP000326759">
    <property type="component" value="Unassembled WGS sequence"/>
</dbReference>
<feature type="region of interest" description="Disordered" evidence="1">
    <location>
        <begin position="297"/>
        <end position="320"/>
    </location>
</feature>
<organism evidence="2 3">
    <name type="scientific">Armadillidium nasatum</name>
    <dbReference type="NCBI Taxonomy" id="96803"/>
    <lineage>
        <taxon>Eukaryota</taxon>
        <taxon>Metazoa</taxon>
        <taxon>Ecdysozoa</taxon>
        <taxon>Arthropoda</taxon>
        <taxon>Crustacea</taxon>
        <taxon>Multicrustacea</taxon>
        <taxon>Malacostraca</taxon>
        <taxon>Eumalacostraca</taxon>
        <taxon>Peracarida</taxon>
        <taxon>Isopoda</taxon>
        <taxon>Oniscidea</taxon>
        <taxon>Crinocheta</taxon>
        <taxon>Armadillidiidae</taxon>
        <taxon>Armadillidium</taxon>
    </lineage>
</organism>
<dbReference type="InterPro" id="IPR010736">
    <property type="entry name" value="SHIPPO-rpt"/>
</dbReference>
<dbReference type="AlphaFoldDB" id="A0A5N5TDU9"/>
<reference evidence="2 3" key="1">
    <citation type="journal article" date="2019" name="PLoS Biol.">
        <title>Sex chromosomes control vertical transmission of feminizing Wolbachia symbionts in an isopod.</title>
        <authorList>
            <person name="Becking T."/>
            <person name="Chebbi M.A."/>
            <person name="Giraud I."/>
            <person name="Moumen B."/>
            <person name="Laverre T."/>
            <person name="Caubet Y."/>
            <person name="Peccoud J."/>
            <person name="Gilbert C."/>
            <person name="Cordaux R."/>
        </authorList>
    </citation>
    <scope>NUCLEOTIDE SEQUENCE [LARGE SCALE GENOMIC DNA]</scope>
    <source>
        <strain evidence="2">ANa2</strain>
        <tissue evidence="2">Whole body excluding digestive tract and cuticle</tissue>
    </source>
</reference>
<dbReference type="PANTHER" id="PTHR21580">
    <property type="entry name" value="SHIPPO-1-RELATED"/>
    <property type="match status" value="1"/>
</dbReference>
<dbReference type="EMBL" id="SEYY01002533">
    <property type="protein sequence ID" value="KAB7504712.1"/>
    <property type="molecule type" value="Genomic_DNA"/>
</dbReference>
<protein>
    <submittedName>
        <fullName evidence="2">Outer dense fiber protein 3</fullName>
    </submittedName>
</protein>
<feature type="compositionally biased region" description="Basic and acidic residues" evidence="1">
    <location>
        <begin position="367"/>
        <end position="377"/>
    </location>
</feature>
<gene>
    <name evidence="2" type="primary">odf3_0</name>
    <name evidence="2" type="ORF">Anas_07738</name>
</gene>
<feature type="region of interest" description="Disordered" evidence="1">
    <location>
        <begin position="230"/>
        <end position="254"/>
    </location>
</feature>
<dbReference type="InterPro" id="IPR051291">
    <property type="entry name" value="CIMAP"/>
</dbReference>
<sequence length="584" mass="64978">MCRGKPRLPVVDVVIDAVLAKLLRSRRRIATQQRVSQCLVWRVLNYEGLHPYRCQTVQALKLGSKVTVTKSRSPAFTISGRHESRSSTASPGPGQYNINGLTYKGKDEPHAPSMHIRPKDPKPFVTPAPGDYCPEKSKKVLDPSPKFSFGVKTENGPASDVPAPNSYTIASLIGTGKTGGPHQSSPSFTMSARPRELEDKMKIPGPGSYNEAFVDKYKTSKSPAFSMGQRTNIPSDHTQKPGPGAHSPEKCMRNNGFKFTMTGRLKEPKKFEVPGPASYEIPNMDAYLERMPVFTISPRTNLPKDDNQKPSPNTYSPEKCMLDASPKWTIAGRLKEMRVSDVPGPGTYESGDLNAIYERQPVFTLRPKTELPTDKSPKPSPNTYYPEKCMQDSTPKWTMAPRTELPTDKSPKPSPNAYSPEKCMQESTPKWTMAPRTELPTDKSPKPSPNTYCPEKCMQDSTPKWTMAPRTELPTDKSPKPSPNAYCPEKYVAEFAPQWTMAPRTELPSDKSPKPSPNSYNPEKYNAEEGPKWTMALRTEIPCDKSPKPAPNAYSPDEAAMAHRNPEFSFGIKHSPYLGKLRDQ</sequence>
<dbReference type="PANTHER" id="PTHR21580:SF28">
    <property type="entry name" value="BOREALIN N-TERMINAL DOMAIN-CONTAINING PROTEIN-RELATED"/>
    <property type="match status" value="1"/>
</dbReference>
<accession>A0A5N5TDU9</accession>
<feature type="region of interest" description="Disordered" evidence="1">
    <location>
        <begin position="359"/>
        <end position="487"/>
    </location>
</feature>
<evidence type="ECO:0000256" key="1">
    <source>
        <dbReference type="SAM" id="MobiDB-lite"/>
    </source>
</evidence>
<name>A0A5N5TDU9_9CRUS</name>
<feature type="region of interest" description="Disordered" evidence="1">
    <location>
        <begin position="502"/>
        <end position="530"/>
    </location>
</feature>
<proteinExistence type="predicted"/>
<keyword evidence="3" id="KW-1185">Reference proteome</keyword>
<dbReference type="Pfam" id="PF07004">
    <property type="entry name" value="SHIPPO-rpt"/>
    <property type="match status" value="14"/>
</dbReference>